<dbReference type="GO" id="GO:0005657">
    <property type="term" value="C:replication fork"/>
    <property type="evidence" value="ECO:0007669"/>
    <property type="project" value="TreeGrafter"/>
</dbReference>
<evidence type="ECO:0000313" key="4">
    <source>
        <dbReference type="Proteomes" id="UP000265140"/>
    </source>
</evidence>
<dbReference type="Proteomes" id="UP000265140">
    <property type="component" value="Chromosome 17"/>
</dbReference>
<sequence>MPDYIILSLIGFLILCLIVTVVVAIVYSGLLTEVNIKTGSPPIRNVTIVYKLHKGTSKDCGAAFTEAVSIGPKLKTIRVSYNDLTEERQLHAWPYIEINTGQLTHYMAPLSSQSDHRHTGFIVPELITPTAAKTPVTEESSDLTGEMDTSGAEPQSDVITKPSVQAQSEDTEMSQAQPSACFTSTLLPHRDQGDGNDQEQAEEHTEPSNKEHGDRGSSESVDSGSSFEELELVEEQERELGTGGSEDEGHSQWGGGAKDDPGEYLAGEREQKCDSEE</sequence>
<dbReference type="PANTHER" id="PTHR15949">
    <property type="entry name" value="TESTIS-EXPRESSED PROTEIN 264"/>
    <property type="match status" value="1"/>
</dbReference>
<evidence type="ECO:0008006" key="5">
    <source>
        <dbReference type="Google" id="ProtNLM"/>
    </source>
</evidence>
<evidence type="ECO:0000256" key="1">
    <source>
        <dbReference type="SAM" id="MobiDB-lite"/>
    </source>
</evidence>
<keyword evidence="2" id="KW-0812">Transmembrane</keyword>
<dbReference type="PANTHER" id="PTHR15949:SF3">
    <property type="entry name" value="TESTIS-EXPRESSED PROTEIN 264"/>
    <property type="match status" value="1"/>
</dbReference>
<keyword evidence="2" id="KW-1133">Transmembrane helix</keyword>
<feature type="compositionally biased region" description="Basic and acidic residues" evidence="1">
    <location>
        <begin position="201"/>
        <end position="217"/>
    </location>
</feature>
<dbReference type="GeneTree" id="ENSGT00390000016901"/>
<reference evidence="3" key="2">
    <citation type="submission" date="2025-08" db="UniProtKB">
        <authorList>
            <consortium name="Ensembl"/>
        </authorList>
    </citation>
    <scope>IDENTIFICATION</scope>
</reference>
<organism evidence="3 4">
    <name type="scientific">Esox lucius</name>
    <name type="common">Northern pike</name>
    <dbReference type="NCBI Taxonomy" id="8010"/>
    <lineage>
        <taxon>Eukaryota</taxon>
        <taxon>Metazoa</taxon>
        <taxon>Chordata</taxon>
        <taxon>Craniata</taxon>
        <taxon>Vertebrata</taxon>
        <taxon>Euteleostomi</taxon>
        <taxon>Actinopterygii</taxon>
        <taxon>Neopterygii</taxon>
        <taxon>Teleostei</taxon>
        <taxon>Protacanthopterygii</taxon>
        <taxon>Esociformes</taxon>
        <taxon>Esocidae</taxon>
        <taxon>Esox</taxon>
    </lineage>
</organism>
<feature type="compositionally biased region" description="Low complexity" evidence="1">
    <location>
        <begin position="218"/>
        <end position="227"/>
    </location>
</feature>
<proteinExistence type="predicted"/>
<dbReference type="Ensembl" id="ENSELUT00000104376.1">
    <property type="protein sequence ID" value="ENSELUP00000094117.1"/>
    <property type="gene ID" value="ENSELUG00000017935.3"/>
</dbReference>
<evidence type="ECO:0000256" key="2">
    <source>
        <dbReference type="SAM" id="Phobius"/>
    </source>
</evidence>
<evidence type="ECO:0000313" key="3">
    <source>
        <dbReference type="Ensembl" id="ENSELUP00000094117.1"/>
    </source>
</evidence>
<reference evidence="3" key="3">
    <citation type="submission" date="2025-09" db="UniProtKB">
        <authorList>
            <consortium name="Ensembl"/>
        </authorList>
    </citation>
    <scope>IDENTIFICATION</scope>
</reference>
<feature type="compositionally biased region" description="Polar residues" evidence="1">
    <location>
        <begin position="162"/>
        <end position="186"/>
    </location>
</feature>
<name>A0AAY5L5W2_ESOLU</name>
<reference evidence="3 4" key="1">
    <citation type="submission" date="2020-02" db="EMBL/GenBank/DDBJ databases">
        <title>Esox lucius (northern pike) genome, fEsoLuc1, primary haplotype.</title>
        <authorList>
            <person name="Myers G."/>
            <person name="Karagic N."/>
            <person name="Meyer A."/>
            <person name="Pippel M."/>
            <person name="Reichard M."/>
            <person name="Winkler S."/>
            <person name="Tracey A."/>
            <person name="Sims Y."/>
            <person name="Howe K."/>
            <person name="Rhie A."/>
            <person name="Formenti G."/>
            <person name="Durbin R."/>
            <person name="Fedrigo O."/>
            <person name="Jarvis E.D."/>
        </authorList>
    </citation>
    <scope>NUCLEOTIDE SEQUENCE [LARGE SCALE GENOMIC DNA]</scope>
</reference>
<feature type="region of interest" description="Disordered" evidence="1">
    <location>
        <begin position="130"/>
        <end position="277"/>
    </location>
</feature>
<keyword evidence="4" id="KW-1185">Reference proteome</keyword>
<dbReference type="GO" id="GO:0061709">
    <property type="term" value="P:reticulophagy"/>
    <property type="evidence" value="ECO:0007669"/>
    <property type="project" value="TreeGrafter"/>
</dbReference>
<dbReference type="GO" id="GO:0005634">
    <property type="term" value="C:nucleus"/>
    <property type="evidence" value="ECO:0007669"/>
    <property type="project" value="TreeGrafter"/>
</dbReference>
<feature type="compositionally biased region" description="Acidic residues" evidence="1">
    <location>
        <begin position="228"/>
        <end position="237"/>
    </location>
</feature>
<keyword evidence="2" id="KW-0472">Membrane</keyword>
<dbReference type="GO" id="GO:0106300">
    <property type="term" value="P:protein-DNA covalent cross-linking repair"/>
    <property type="evidence" value="ECO:0007669"/>
    <property type="project" value="TreeGrafter"/>
</dbReference>
<feature type="transmembrane region" description="Helical" evidence="2">
    <location>
        <begin position="6"/>
        <end position="27"/>
    </location>
</feature>
<accession>A0AAY5L5W2</accession>
<dbReference type="AlphaFoldDB" id="A0AAY5L5W2"/>
<protein>
    <recommendedName>
        <fullName evidence="5">Testis expressed 264, ER-phagy receptor a</fullName>
    </recommendedName>
</protein>
<dbReference type="GO" id="GO:0000421">
    <property type="term" value="C:autophagosome membrane"/>
    <property type="evidence" value="ECO:0007669"/>
    <property type="project" value="TreeGrafter"/>
</dbReference>
<dbReference type="GO" id="GO:0005789">
    <property type="term" value="C:endoplasmic reticulum membrane"/>
    <property type="evidence" value="ECO:0007669"/>
    <property type="project" value="TreeGrafter"/>
</dbReference>
<feature type="compositionally biased region" description="Basic and acidic residues" evidence="1">
    <location>
        <begin position="257"/>
        <end position="277"/>
    </location>
</feature>